<dbReference type="AlphaFoldDB" id="A0A2K2CMB5"/>
<dbReference type="SUPFAM" id="SSF52540">
    <property type="entry name" value="P-loop containing nucleoside triphosphate hydrolases"/>
    <property type="match status" value="1"/>
</dbReference>
<evidence type="ECO:0000313" key="9">
    <source>
        <dbReference type="Proteomes" id="UP000008810"/>
    </source>
</evidence>
<dbReference type="Pfam" id="PF00931">
    <property type="entry name" value="NB-ARC"/>
    <property type="match status" value="1"/>
</dbReference>
<dbReference type="Pfam" id="PF23598">
    <property type="entry name" value="LRR_14"/>
    <property type="match status" value="1"/>
</dbReference>
<dbReference type="Gramene" id="PNT63177">
    <property type="protein sequence ID" value="PNT63177"/>
    <property type="gene ID" value="BRADI_4g12678v3"/>
</dbReference>
<reference evidence="7" key="2">
    <citation type="submission" date="2017-06" db="EMBL/GenBank/DDBJ databases">
        <title>WGS assembly of Brachypodium distachyon.</title>
        <authorList>
            <consortium name="The International Brachypodium Initiative"/>
            <person name="Lucas S."/>
            <person name="Harmon-Smith M."/>
            <person name="Lail K."/>
            <person name="Tice H."/>
            <person name="Grimwood J."/>
            <person name="Bruce D."/>
            <person name="Barry K."/>
            <person name="Shu S."/>
            <person name="Lindquist E."/>
            <person name="Wang M."/>
            <person name="Pitluck S."/>
            <person name="Vogel J.P."/>
            <person name="Garvin D.F."/>
            <person name="Mockler T.C."/>
            <person name="Schmutz J."/>
            <person name="Rokhsar D."/>
            <person name="Bevan M.W."/>
        </authorList>
    </citation>
    <scope>NUCLEOTIDE SEQUENCE</scope>
    <source>
        <strain evidence="7">Bd21</strain>
    </source>
</reference>
<evidence type="ECO:0000313" key="7">
    <source>
        <dbReference type="EMBL" id="PNT63177.1"/>
    </source>
</evidence>
<dbReference type="RefSeq" id="XP_024319281.1">
    <property type="nucleotide sequence ID" value="XM_024463513.1"/>
</dbReference>
<organism evidence="7">
    <name type="scientific">Brachypodium distachyon</name>
    <name type="common">Purple false brome</name>
    <name type="synonym">Trachynia distachya</name>
    <dbReference type="NCBI Taxonomy" id="15368"/>
    <lineage>
        <taxon>Eukaryota</taxon>
        <taxon>Viridiplantae</taxon>
        <taxon>Streptophyta</taxon>
        <taxon>Embryophyta</taxon>
        <taxon>Tracheophyta</taxon>
        <taxon>Spermatophyta</taxon>
        <taxon>Magnoliopsida</taxon>
        <taxon>Liliopsida</taxon>
        <taxon>Poales</taxon>
        <taxon>Poaceae</taxon>
        <taxon>BOP clade</taxon>
        <taxon>Pooideae</taxon>
        <taxon>Stipodae</taxon>
        <taxon>Brachypodieae</taxon>
        <taxon>Brachypodium</taxon>
    </lineage>
</organism>
<evidence type="ECO:0000313" key="8">
    <source>
        <dbReference type="EnsemblPlants" id="PNT63177"/>
    </source>
</evidence>
<dbReference type="EMBL" id="CM000883">
    <property type="protein sequence ID" value="PNT63177.1"/>
    <property type="molecule type" value="Genomic_DNA"/>
</dbReference>
<dbReference type="InterPro" id="IPR044974">
    <property type="entry name" value="Disease_R_plants"/>
</dbReference>
<evidence type="ECO:0000259" key="6">
    <source>
        <dbReference type="Pfam" id="PF23598"/>
    </source>
</evidence>
<dbReference type="GO" id="GO:0043531">
    <property type="term" value="F:ADP binding"/>
    <property type="evidence" value="ECO:0007669"/>
    <property type="project" value="InterPro"/>
</dbReference>
<feature type="domain" description="NB-ARC" evidence="4">
    <location>
        <begin position="357"/>
        <end position="509"/>
    </location>
</feature>
<dbReference type="Gene3D" id="1.10.10.10">
    <property type="entry name" value="Winged helix-like DNA-binding domain superfamily/Winged helix DNA-binding domain"/>
    <property type="match status" value="1"/>
</dbReference>
<dbReference type="PANTHER" id="PTHR23155">
    <property type="entry name" value="DISEASE RESISTANCE PROTEIN RP"/>
    <property type="match status" value="1"/>
</dbReference>
<dbReference type="InterPro" id="IPR036388">
    <property type="entry name" value="WH-like_DNA-bd_sf"/>
</dbReference>
<protein>
    <submittedName>
        <fullName evidence="7 8">Uncharacterized protein</fullName>
    </submittedName>
</protein>
<feature type="domain" description="Disease resistance protein winged helix" evidence="5">
    <location>
        <begin position="591"/>
        <end position="653"/>
    </location>
</feature>
<dbReference type="Gene3D" id="3.80.10.10">
    <property type="entry name" value="Ribonuclease Inhibitor"/>
    <property type="match status" value="1"/>
</dbReference>
<gene>
    <name evidence="8" type="primary">LOC112272498</name>
    <name evidence="7" type="ORF">BRADI_4g12678v3</name>
</gene>
<evidence type="ECO:0000256" key="3">
    <source>
        <dbReference type="SAM" id="MobiDB-lite"/>
    </source>
</evidence>
<dbReference type="GeneID" id="112272498"/>
<feature type="domain" description="Disease resistance R13L4/SHOC-2-like LRR" evidence="6">
    <location>
        <begin position="704"/>
        <end position="1115"/>
    </location>
</feature>
<proteinExistence type="predicted"/>
<reference evidence="7 8" key="1">
    <citation type="journal article" date="2010" name="Nature">
        <title>Genome sequencing and analysis of the model grass Brachypodium distachyon.</title>
        <authorList>
            <consortium name="International Brachypodium Initiative"/>
        </authorList>
    </citation>
    <scope>NUCLEOTIDE SEQUENCE [LARGE SCALE GENOMIC DNA]</scope>
    <source>
        <strain evidence="7">Bd21</strain>
        <strain evidence="8">cv. Bd21</strain>
    </source>
</reference>
<reference evidence="8" key="3">
    <citation type="submission" date="2018-08" db="UniProtKB">
        <authorList>
            <consortium name="EnsemblPlants"/>
        </authorList>
    </citation>
    <scope>IDENTIFICATION</scope>
    <source>
        <strain evidence="8">cv. Bd21</strain>
    </source>
</reference>
<evidence type="ECO:0000259" key="5">
    <source>
        <dbReference type="Pfam" id="PF23559"/>
    </source>
</evidence>
<accession>A0A2K2CMB5</accession>
<dbReference type="EnsemblPlants" id="PNT63177">
    <property type="protein sequence ID" value="PNT63177"/>
    <property type="gene ID" value="BRADI_4g12678v3"/>
</dbReference>
<dbReference type="Gene3D" id="1.20.5.4130">
    <property type="match status" value="1"/>
</dbReference>
<dbReference type="PRINTS" id="PR00364">
    <property type="entry name" value="DISEASERSIST"/>
</dbReference>
<evidence type="ECO:0000259" key="4">
    <source>
        <dbReference type="Pfam" id="PF00931"/>
    </source>
</evidence>
<dbReference type="InterPro" id="IPR058922">
    <property type="entry name" value="WHD_DRP"/>
</dbReference>
<dbReference type="GO" id="GO:0098542">
    <property type="term" value="P:defense response to other organism"/>
    <property type="evidence" value="ECO:0000318"/>
    <property type="project" value="GO_Central"/>
</dbReference>
<dbReference type="PANTHER" id="PTHR23155:SF1210">
    <property type="entry name" value="AAA+ ATPASE DOMAIN-CONTAINING PROTEIN"/>
    <property type="match status" value="1"/>
</dbReference>
<dbReference type="InterPro" id="IPR055414">
    <property type="entry name" value="LRR_R13L4/SHOC2-like"/>
</dbReference>
<evidence type="ECO:0000256" key="2">
    <source>
        <dbReference type="ARBA" id="ARBA00022821"/>
    </source>
</evidence>
<dbReference type="Pfam" id="PF23559">
    <property type="entry name" value="WHD_DRP"/>
    <property type="match status" value="1"/>
</dbReference>
<dbReference type="InterPro" id="IPR002182">
    <property type="entry name" value="NB-ARC"/>
</dbReference>
<dbReference type="SUPFAM" id="SSF52047">
    <property type="entry name" value="RNI-like"/>
    <property type="match status" value="1"/>
</dbReference>
<name>A0A2K2CMB5_BRADI</name>
<evidence type="ECO:0000256" key="1">
    <source>
        <dbReference type="ARBA" id="ARBA00022737"/>
    </source>
</evidence>
<feature type="region of interest" description="Disordered" evidence="3">
    <location>
        <begin position="310"/>
        <end position="331"/>
    </location>
</feature>
<dbReference type="Gene3D" id="3.40.50.300">
    <property type="entry name" value="P-loop containing nucleotide triphosphate hydrolases"/>
    <property type="match status" value="1"/>
</dbReference>
<keyword evidence="9" id="KW-1185">Reference proteome</keyword>
<dbReference type="InterPro" id="IPR032675">
    <property type="entry name" value="LRR_dom_sf"/>
</dbReference>
<keyword evidence="2" id="KW-0611">Plant defense</keyword>
<dbReference type="Proteomes" id="UP000008810">
    <property type="component" value="Chromosome 4"/>
</dbReference>
<keyword evidence="1" id="KW-0677">Repeat</keyword>
<sequence>MAITTVASLIPKLEDLLKEESKYNLSKGVIKHLTYVHALLERAQQAGDQAEEELERTQQAEEERELSEVMVDIVETFTSSLASATADPQGGRGLVPKVMRSKLHTAKAHREFASNVSDAVQLYHKARDRHARFKVHYSIPSRNNKQPPVDHKGGGISSREVSVSLPDQILTKVDEMCKIHGGLKDEEIDLLKKEMECIGPALRKVAQVPVEQLDEGTKAWIDDLTEACHDIINDFRAPVPVPPPPPLPVAAAAAGTGKKPIIGSSMKLNLAAAKARRRNVAQIRGFNKILLEVAERRQRYWCEIAATNTEGEDVDEGSNRNPPPEPLQDSECPFLGIDVHTDELVKLLTTSSSGLQQEPLKLVSVVGPAGVGKKTLAEAVYSRISTQFECTARVSLSNHQTNNKSRTTLLLDLLRQLRQTEVVSETEDETETGLIDKIRETLNNKRYLIVIEDIWSSVEWDSMRNLFENSHHGSAVLTTTCKVDIAEYVGGVYKLAPLTECEATRLFYRTLFVSEDKCAPGDLANICGKLIAECGSIPLAIIAKADLLATKPWTVMKSHKVHGSYDTERIFEDYYKKLPRRLKPCLLYFSMFQKGYEMSGENLLWMWLNEGFLEAQEGEMCLNELINKGLIEAVEVDAAGKALSCRLHDMLHDSIVSLSAEEKFATILDGKVGNLLETAVRLLSIQGNNKDAQAQQLLRQAPNVRSLVVSGDAITSLMHATPLEEFQGLRVLDLGRGSPDNSLKNDQLKGIGSLFFLRCLVLAGRRITEIPKETGNLKSLQTLDLRATIVKELPATVFQAKKLKRLYVNSRTKIPCGIGKMEDLEELGDMNVSKPDLLKDLCSLTKLILLGIAIWSWDESYGDAMVENLRSLLDKRIIQSLSIVTCCSLDFMNKLEAGNTKATAAGTATAAAGNNKATAAAATPAPSSLQKLEISQSALLGLPRWIISLQNLSSLSIEVHKLTEDMIVMLGKLQNLLALSLTAKHAPAHPHVWFDKSANGFRKLTGFHFSSNGMGKMFRSGAMPKLERLKLSFQASTTDHVVSEASVTQESDFGSTVASSAQSSSWAAFDFGLENLPASLEHVRVEINCFNANDRVVNQAEAAIRRAVSKSRMRPPNLVIKRVREEHMDEGITDKEVVKRKWSSWASKPNDATMHQEGKNQSRLFN</sequence>
<dbReference type="InterPro" id="IPR027417">
    <property type="entry name" value="P-loop_NTPase"/>
</dbReference>